<evidence type="ECO:0000313" key="3">
    <source>
        <dbReference type="Proteomes" id="UP000576225"/>
    </source>
</evidence>
<evidence type="ECO:0000313" key="2">
    <source>
        <dbReference type="EMBL" id="NMD86280.1"/>
    </source>
</evidence>
<comment type="caution">
    <text evidence="2">The sequence shown here is derived from an EMBL/GenBank/DDBJ whole genome shotgun (WGS) entry which is preliminary data.</text>
</comment>
<feature type="region of interest" description="Disordered" evidence="1">
    <location>
        <begin position="465"/>
        <end position="488"/>
    </location>
</feature>
<name>A0A848AXL0_9BACT</name>
<organism evidence="2 3">
    <name type="scientific">Victivallis vadensis</name>
    <dbReference type="NCBI Taxonomy" id="172901"/>
    <lineage>
        <taxon>Bacteria</taxon>
        <taxon>Pseudomonadati</taxon>
        <taxon>Lentisphaerota</taxon>
        <taxon>Lentisphaeria</taxon>
        <taxon>Victivallales</taxon>
        <taxon>Victivallaceae</taxon>
        <taxon>Victivallis</taxon>
    </lineage>
</organism>
<proteinExistence type="predicted"/>
<evidence type="ECO:0008006" key="4">
    <source>
        <dbReference type="Google" id="ProtNLM"/>
    </source>
</evidence>
<reference evidence="2 3" key="1">
    <citation type="submission" date="2020-04" db="EMBL/GenBank/DDBJ databases">
        <authorList>
            <person name="Hitch T.C.A."/>
            <person name="Wylensek D."/>
            <person name="Clavel T."/>
        </authorList>
    </citation>
    <scope>NUCLEOTIDE SEQUENCE [LARGE SCALE GENOMIC DNA]</scope>
    <source>
        <strain evidence="2 3">COR2-253-APC-1A</strain>
    </source>
</reference>
<evidence type="ECO:0000256" key="1">
    <source>
        <dbReference type="SAM" id="MobiDB-lite"/>
    </source>
</evidence>
<dbReference type="EMBL" id="JABAEW010000009">
    <property type="protein sequence ID" value="NMD86280.1"/>
    <property type="molecule type" value="Genomic_DNA"/>
</dbReference>
<protein>
    <recommendedName>
        <fullName evidence="4">SPP1 Gp6-like portal protein</fullName>
    </recommendedName>
</protein>
<accession>A0A848AXL0</accession>
<gene>
    <name evidence="2" type="ORF">HF882_06745</name>
</gene>
<dbReference type="RefSeq" id="WP_168962075.1">
    <property type="nucleotide sequence ID" value="NZ_JABAEW010000009.1"/>
</dbReference>
<dbReference type="Proteomes" id="UP000576225">
    <property type="component" value="Unassembled WGS sequence"/>
</dbReference>
<dbReference type="AlphaFoldDB" id="A0A848AXL0"/>
<sequence length="488" mass="55350">MSESTFIFNSRHPEYIAHAEAWRRAQDAYSGGTEYIRQALIRHVSEIPLEFEERQRRAYYFNYPRNIAQRITQYALAVDPVRANANAELVEDFSRSGLRANEVMRQASTLLNIYGRAWLFCGAPAFEGAVDRERAERERLRPYCVALSPLSVKDWAYGDDRRLLWAKIEELHTYDSDPAVLRQTVRRVRLWTREYWKLYDPREGKVIEEGRNLTGVVPLVEITEPDGFGLDANHWFEDVVRISDAILNNESEAQMNVVKQMFGMLVVSENFQRGAAKAVTGGKKTESDSFSAVVARSAALVESPEEKGISRYISPSGVETLTIRTENANLKQELYDVVGLAIQSRSKEAQTAESKAWDFQNVTQFLVNRADLLEQAELRAWEIMNRWDGSVPVPEVTYNRKFAVRDLEKNIAGLLQLSNVPDAGIEYRKAALGIAVELLDAIGSIPDERKKALLKEIEEIQPAPVPELDFGGVDNDDPDKEAKQFSQA</sequence>